<evidence type="ECO:0000313" key="2">
    <source>
        <dbReference type="EMBL" id="AGH94651.1"/>
    </source>
</evidence>
<gene>
    <name evidence="2" type="ORF">A11Q_431</name>
</gene>
<reference evidence="2 3" key="1">
    <citation type="journal article" date="2013" name="ISME J.">
        <title>By their genes ye shall know them: genomic signatures of predatory bacteria.</title>
        <authorList>
            <person name="Pasternak Z."/>
            <person name="Pietrokovski S."/>
            <person name="Rotem O."/>
            <person name="Gophna U."/>
            <person name="Lurie-Weinberger M.N."/>
            <person name="Jurkevitch E."/>
        </authorList>
    </citation>
    <scope>NUCLEOTIDE SEQUENCE [LARGE SCALE GENOMIC DNA]</scope>
    <source>
        <strain evidence="2 3">JSS</strain>
    </source>
</reference>
<evidence type="ECO:0008006" key="4">
    <source>
        <dbReference type="Google" id="ProtNLM"/>
    </source>
</evidence>
<evidence type="ECO:0000313" key="3">
    <source>
        <dbReference type="Proteomes" id="UP000012040"/>
    </source>
</evidence>
<keyword evidence="1" id="KW-0472">Membrane</keyword>
<dbReference type="RefSeq" id="WP_015469141.1">
    <property type="nucleotide sequence ID" value="NC_020813.1"/>
</dbReference>
<dbReference type="STRING" id="1184267.A11Q_431"/>
<dbReference type="Pfam" id="PF06127">
    <property type="entry name" value="Mpo1-like"/>
    <property type="match status" value="1"/>
</dbReference>
<keyword evidence="1" id="KW-0812">Transmembrane</keyword>
<protein>
    <recommendedName>
        <fullName evidence="4">Transmembrane protein</fullName>
    </recommendedName>
</protein>
<feature type="transmembrane region" description="Helical" evidence="1">
    <location>
        <begin position="33"/>
        <end position="50"/>
    </location>
</feature>
<dbReference type="KEGG" id="bex:A11Q_431"/>
<keyword evidence="1" id="KW-1133">Transmembrane helix</keyword>
<dbReference type="InterPro" id="IPR009305">
    <property type="entry name" value="Mpo1-like"/>
</dbReference>
<name>M4V9E9_9BACT</name>
<proteinExistence type="predicted"/>
<dbReference type="PANTHER" id="PTHR34205">
    <property type="entry name" value="TRANSMEMBRANE PROTEIN"/>
    <property type="match status" value="1"/>
</dbReference>
<accession>M4V9E9</accession>
<evidence type="ECO:0000256" key="1">
    <source>
        <dbReference type="SAM" id="Phobius"/>
    </source>
</evidence>
<dbReference type="OrthoDB" id="7356072at2"/>
<feature type="transmembrane region" description="Helical" evidence="1">
    <location>
        <begin position="56"/>
        <end position="75"/>
    </location>
</feature>
<sequence>MTNLKTTTDRIQTYQEFWPFYLKEHSKKATRNWHYVGSTIGFICLILFFVTFQARFILLGLIAGYACAWFSHFTIEKNRPATFKYPLWSFASDWKMWFLWVTGGLNKELKKHQIEQ</sequence>
<organism evidence="2 3">
    <name type="scientific">Pseudobdellovibrio exovorus JSS</name>
    <dbReference type="NCBI Taxonomy" id="1184267"/>
    <lineage>
        <taxon>Bacteria</taxon>
        <taxon>Pseudomonadati</taxon>
        <taxon>Bdellovibrionota</taxon>
        <taxon>Bdellovibrionia</taxon>
        <taxon>Bdellovibrionales</taxon>
        <taxon>Pseudobdellovibrionaceae</taxon>
        <taxon>Pseudobdellovibrio</taxon>
    </lineage>
</organism>
<dbReference type="eggNOG" id="COG4323">
    <property type="taxonomic scope" value="Bacteria"/>
</dbReference>
<dbReference type="EMBL" id="CP003537">
    <property type="protein sequence ID" value="AGH94651.1"/>
    <property type="molecule type" value="Genomic_DNA"/>
</dbReference>
<dbReference type="HOGENOM" id="CLU_140388_1_1_7"/>
<dbReference type="PANTHER" id="PTHR34205:SF2">
    <property type="entry name" value="DUF962 DOMAIN-CONTAINING PROTEIN"/>
    <property type="match status" value="1"/>
</dbReference>
<dbReference type="Proteomes" id="UP000012040">
    <property type="component" value="Chromosome"/>
</dbReference>
<dbReference type="AlphaFoldDB" id="M4V9E9"/>
<keyword evidence="3" id="KW-1185">Reference proteome</keyword>
<dbReference type="PATRIC" id="fig|1184267.3.peg.436"/>